<reference evidence="1" key="1">
    <citation type="submission" date="2022-04" db="EMBL/GenBank/DDBJ databases">
        <title>Genome of the entomopathogenic fungus Entomophthora muscae.</title>
        <authorList>
            <person name="Elya C."/>
            <person name="Lovett B.R."/>
            <person name="Lee E."/>
            <person name="Macias A.M."/>
            <person name="Hajek A.E."/>
            <person name="De Bivort B.L."/>
            <person name="Kasson M.T."/>
            <person name="De Fine Licht H.H."/>
            <person name="Stajich J.E."/>
        </authorList>
    </citation>
    <scope>NUCLEOTIDE SEQUENCE</scope>
    <source>
        <strain evidence="1">Berkeley</strain>
    </source>
</reference>
<evidence type="ECO:0000313" key="1">
    <source>
        <dbReference type="EMBL" id="KAJ9082555.1"/>
    </source>
</evidence>
<name>A0ACC2U6B4_9FUNG</name>
<dbReference type="Proteomes" id="UP001165960">
    <property type="component" value="Unassembled WGS sequence"/>
</dbReference>
<organism evidence="1 2">
    <name type="scientific">Entomophthora muscae</name>
    <dbReference type="NCBI Taxonomy" id="34485"/>
    <lineage>
        <taxon>Eukaryota</taxon>
        <taxon>Fungi</taxon>
        <taxon>Fungi incertae sedis</taxon>
        <taxon>Zoopagomycota</taxon>
        <taxon>Entomophthoromycotina</taxon>
        <taxon>Entomophthoromycetes</taxon>
        <taxon>Entomophthorales</taxon>
        <taxon>Entomophthoraceae</taxon>
        <taxon>Entomophthora</taxon>
    </lineage>
</organism>
<dbReference type="EMBL" id="QTSX02001428">
    <property type="protein sequence ID" value="KAJ9082555.1"/>
    <property type="molecule type" value="Genomic_DNA"/>
</dbReference>
<keyword evidence="2" id="KW-1185">Reference proteome</keyword>
<evidence type="ECO:0000313" key="2">
    <source>
        <dbReference type="Proteomes" id="UP001165960"/>
    </source>
</evidence>
<proteinExistence type="predicted"/>
<sequence length="177" mass="19070">MRSFIALVVLASIAFECVLGISFGSFGRALRGVSRPRITPNTATKGPLAHPSHTTPPLKAQSSAPIGASKKNVAPTSIKDPRNGAPASKPTRKNQSGNRRKKKNGSEDDKVYTGDDSEDEESDDLYEEAEEEEAEEKPKPIFDAVIAGAQKEGTELTEDSYAIDKEKIQALANEKKS</sequence>
<accession>A0ACC2U6B4</accession>
<protein>
    <submittedName>
        <fullName evidence="1">Uncharacterized protein</fullName>
    </submittedName>
</protein>
<comment type="caution">
    <text evidence="1">The sequence shown here is derived from an EMBL/GenBank/DDBJ whole genome shotgun (WGS) entry which is preliminary data.</text>
</comment>
<gene>
    <name evidence="1" type="ORF">DSO57_1003327</name>
</gene>